<comment type="caution">
    <text evidence="4">The sequence shown here is derived from an EMBL/GenBank/DDBJ whole genome shotgun (WGS) entry which is preliminary data.</text>
</comment>
<gene>
    <name evidence="4" type="ORF">H9977_02005</name>
</gene>
<keyword evidence="4" id="KW-0378">Hydrolase</keyword>
<name>A0A9D2BFX7_9BACT</name>
<keyword evidence="1" id="KW-0677">Repeat</keyword>
<reference evidence="4" key="1">
    <citation type="journal article" date="2021" name="PeerJ">
        <title>Extensive microbial diversity within the chicken gut microbiome revealed by metagenomics and culture.</title>
        <authorList>
            <person name="Gilroy R."/>
            <person name="Ravi A."/>
            <person name="Getino M."/>
            <person name="Pursley I."/>
            <person name="Horton D.L."/>
            <person name="Alikhan N.F."/>
            <person name="Baker D."/>
            <person name="Gharbi K."/>
            <person name="Hall N."/>
            <person name="Watson M."/>
            <person name="Adriaenssens E.M."/>
            <person name="Foster-Nyarko E."/>
            <person name="Jarju S."/>
            <person name="Secka A."/>
            <person name="Antonio M."/>
            <person name="Oren A."/>
            <person name="Chaudhuri R.R."/>
            <person name="La Ragione R."/>
            <person name="Hildebrand F."/>
            <person name="Pallen M.J."/>
        </authorList>
    </citation>
    <scope>NUCLEOTIDE SEQUENCE</scope>
    <source>
        <strain evidence="4">ChiGjej6B6-14162</strain>
    </source>
</reference>
<evidence type="ECO:0000256" key="1">
    <source>
        <dbReference type="ARBA" id="ARBA00022737"/>
    </source>
</evidence>
<dbReference type="Gene3D" id="1.25.40.10">
    <property type="entry name" value="Tetratricopeptide repeat domain"/>
    <property type="match status" value="3"/>
</dbReference>
<evidence type="ECO:0000313" key="5">
    <source>
        <dbReference type="Proteomes" id="UP000886740"/>
    </source>
</evidence>
<dbReference type="AlphaFoldDB" id="A0A9D2BFX7"/>
<dbReference type="InterPro" id="IPR011990">
    <property type="entry name" value="TPR-like_helical_dom_sf"/>
</dbReference>
<evidence type="ECO:0000313" key="4">
    <source>
        <dbReference type="EMBL" id="HIX73814.1"/>
    </source>
</evidence>
<organism evidence="4 5">
    <name type="scientific">Candidatus Parabacteroides intestinipullorum</name>
    <dbReference type="NCBI Taxonomy" id="2838723"/>
    <lineage>
        <taxon>Bacteria</taxon>
        <taxon>Pseudomonadati</taxon>
        <taxon>Bacteroidota</taxon>
        <taxon>Bacteroidia</taxon>
        <taxon>Bacteroidales</taxon>
        <taxon>Tannerellaceae</taxon>
        <taxon>Parabacteroides</taxon>
    </lineage>
</organism>
<dbReference type="PANTHER" id="PTHR44858:SF1">
    <property type="entry name" value="UDP-N-ACETYLGLUCOSAMINE--PEPTIDE N-ACETYLGLUCOSAMINYLTRANSFERASE SPINDLY-RELATED"/>
    <property type="match status" value="1"/>
</dbReference>
<dbReference type="PANTHER" id="PTHR44858">
    <property type="entry name" value="TETRATRICOPEPTIDE REPEAT PROTEIN 6"/>
    <property type="match status" value="1"/>
</dbReference>
<evidence type="ECO:0000256" key="3">
    <source>
        <dbReference type="PROSITE-ProRule" id="PRU00339"/>
    </source>
</evidence>
<accession>A0A9D2BFX7</accession>
<dbReference type="GO" id="GO:0008233">
    <property type="term" value="F:peptidase activity"/>
    <property type="evidence" value="ECO:0007669"/>
    <property type="project" value="UniProtKB-KW"/>
</dbReference>
<protein>
    <submittedName>
        <fullName evidence="4">Serine protease</fullName>
    </submittedName>
</protein>
<dbReference type="Pfam" id="PF13365">
    <property type="entry name" value="Trypsin_2"/>
    <property type="match status" value="1"/>
</dbReference>
<dbReference type="InterPro" id="IPR050498">
    <property type="entry name" value="Ycf3"/>
</dbReference>
<dbReference type="Pfam" id="PF13432">
    <property type="entry name" value="TPR_16"/>
    <property type="match status" value="1"/>
</dbReference>
<dbReference type="EMBL" id="DXEL01000019">
    <property type="protein sequence ID" value="HIX73814.1"/>
    <property type="molecule type" value="Genomic_DNA"/>
</dbReference>
<feature type="repeat" description="TPR" evidence="3">
    <location>
        <begin position="498"/>
        <end position="531"/>
    </location>
</feature>
<dbReference type="Proteomes" id="UP000886740">
    <property type="component" value="Unassembled WGS sequence"/>
</dbReference>
<dbReference type="InterPro" id="IPR009003">
    <property type="entry name" value="Peptidase_S1_PA"/>
</dbReference>
<dbReference type="SUPFAM" id="SSF48452">
    <property type="entry name" value="TPR-like"/>
    <property type="match status" value="2"/>
</dbReference>
<sequence>MRILYVMMTAICLPFVLWGQAKAPKWMEKQKKAVLTVTTYKDNQRKHVGNAFFVSEQGVALSAYSLFKEADSATVTDINGKVFPVACILGADELYDVIRFQVEVPKKVDFLELASEPQAVGAKSYLLPYSEGKKVTKFAEGTVQEVSKLKDPYSYYKVSFPLEAGQANSPLLTEEGKVFGLAQEDASGKNENSYAVSAGYVDQLRVGSMDVLSSAYKAVEIKKAWPEDPAQAQITLFLLSGSQDTKSYLQTLDDFIRTFPELPDGYMGRASSYAYHRAELAPDAEGQARLLAQAMADMTEAEKCYPEKSDYWFNRAKLIYGVASADTTLNDPAWTVENALADLDRAIAIKDLPLFRQLRGDIYFGEGQYDKAFTEYMAVNQSESASSQTWYFAAKSLMNVHGAQISDMIQLLDSAVAKCGNPPSAEAATYVLERVDLRMQLGQYKEAVADYDLYYSIMGGKVNASFYYYREQAKFRVEDFDGALADIQTAIGMDSSDPNYYAEEASIWMRKSDYEKALASVEKALKLAPDFASCYRLKGLCLVRQKRMDEACAAFSKAQELGDPLAARLIKSHCSGR</sequence>
<dbReference type="SUPFAM" id="SSF50494">
    <property type="entry name" value="Trypsin-like serine proteases"/>
    <property type="match status" value="1"/>
</dbReference>
<reference evidence="4" key="2">
    <citation type="submission" date="2021-04" db="EMBL/GenBank/DDBJ databases">
        <authorList>
            <person name="Gilroy R."/>
        </authorList>
    </citation>
    <scope>NUCLEOTIDE SEQUENCE</scope>
    <source>
        <strain evidence="4">ChiGjej6B6-14162</strain>
    </source>
</reference>
<dbReference type="GO" id="GO:0006508">
    <property type="term" value="P:proteolysis"/>
    <property type="evidence" value="ECO:0007669"/>
    <property type="project" value="UniProtKB-KW"/>
</dbReference>
<dbReference type="InterPro" id="IPR019734">
    <property type="entry name" value="TPR_rpt"/>
</dbReference>
<dbReference type="SMART" id="SM00028">
    <property type="entry name" value="TPR"/>
    <property type="match status" value="3"/>
</dbReference>
<dbReference type="PROSITE" id="PS50005">
    <property type="entry name" value="TPR"/>
    <property type="match status" value="1"/>
</dbReference>
<evidence type="ECO:0000256" key="2">
    <source>
        <dbReference type="ARBA" id="ARBA00022803"/>
    </source>
</evidence>
<keyword evidence="4" id="KW-0645">Protease</keyword>
<dbReference type="Gene3D" id="2.40.10.120">
    <property type="match status" value="1"/>
</dbReference>
<proteinExistence type="predicted"/>
<keyword evidence="2 3" id="KW-0802">TPR repeat</keyword>